<evidence type="ECO:0000313" key="2">
    <source>
        <dbReference type="Proteomes" id="UP000499080"/>
    </source>
</evidence>
<dbReference type="AlphaFoldDB" id="A0A4Y2WZ63"/>
<reference evidence="1 2" key="1">
    <citation type="journal article" date="2019" name="Sci. Rep.">
        <title>Orb-weaving spider Araneus ventricosus genome elucidates the spidroin gene catalogue.</title>
        <authorList>
            <person name="Kono N."/>
            <person name="Nakamura H."/>
            <person name="Ohtoshi R."/>
            <person name="Moran D.A.P."/>
            <person name="Shinohara A."/>
            <person name="Yoshida Y."/>
            <person name="Fujiwara M."/>
            <person name="Mori M."/>
            <person name="Tomita M."/>
            <person name="Arakawa K."/>
        </authorList>
    </citation>
    <scope>NUCLEOTIDE SEQUENCE [LARGE SCALE GENOMIC DNA]</scope>
</reference>
<proteinExistence type="predicted"/>
<evidence type="ECO:0000313" key="1">
    <source>
        <dbReference type="EMBL" id="GBO41207.1"/>
    </source>
</evidence>
<sequence length="106" mass="12224">MERYQQSFFHGLRTRTTTAASVSEIDCEIDGGLQLLYAKRLNFLTKQTVVERVSFHCDARALSHRKKRWIEFGHARICLHTSSAFVRVIGEINRQYCFDAVNGSLD</sequence>
<gene>
    <name evidence="1" type="ORF">AVEN_181371_1</name>
</gene>
<comment type="caution">
    <text evidence="1">The sequence shown here is derived from an EMBL/GenBank/DDBJ whole genome shotgun (WGS) entry which is preliminary data.</text>
</comment>
<name>A0A4Y2WZ63_ARAVE</name>
<accession>A0A4Y2WZ63</accession>
<keyword evidence="2" id="KW-1185">Reference proteome</keyword>
<protein>
    <submittedName>
        <fullName evidence="1">Uncharacterized protein</fullName>
    </submittedName>
</protein>
<organism evidence="1 2">
    <name type="scientific">Araneus ventricosus</name>
    <name type="common">Orbweaver spider</name>
    <name type="synonym">Epeira ventricosa</name>
    <dbReference type="NCBI Taxonomy" id="182803"/>
    <lineage>
        <taxon>Eukaryota</taxon>
        <taxon>Metazoa</taxon>
        <taxon>Ecdysozoa</taxon>
        <taxon>Arthropoda</taxon>
        <taxon>Chelicerata</taxon>
        <taxon>Arachnida</taxon>
        <taxon>Araneae</taxon>
        <taxon>Araneomorphae</taxon>
        <taxon>Entelegynae</taxon>
        <taxon>Araneoidea</taxon>
        <taxon>Araneidae</taxon>
        <taxon>Araneus</taxon>
    </lineage>
</organism>
<dbReference type="Proteomes" id="UP000499080">
    <property type="component" value="Unassembled WGS sequence"/>
</dbReference>
<dbReference type="EMBL" id="BGPR01066758">
    <property type="protein sequence ID" value="GBO41207.1"/>
    <property type="molecule type" value="Genomic_DNA"/>
</dbReference>